<sequence length="92" mass="9207">MPVSDEPAPELPLPFADAAGRGVLDGVPDTTPRGAGPAAGLLPVSTPAALAISPAVKPVDVVFSPRFHGGTTWPRSTFWSSGVLTSGSSLDG</sequence>
<reference evidence="2 3" key="1">
    <citation type="submission" date="2022-01" db="EMBL/GenBank/DDBJ databases">
        <authorList>
            <person name="Huang Y."/>
        </authorList>
    </citation>
    <scope>NUCLEOTIDE SEQUENCE [LARGE SCALE GENOMIC DNA]</scope>
    <source>
        <strain evidence="2 3">HY366</strain>
    </source>
</reference>
<comment type="caution">
    <text evidence="2">The sequence shown here is derived from an EMBL/GenBank/DDBJ whole genome shotgun (WGS) entry which is preliminary data.</text>
</comment>
<evidence type="ECO:0000256" key="1">
    <source>
        <dbReference type="SAM" id="MobiDB-lite"/>
    </source>
</evidence>
<name>A0ABS9IU41_9ACTN</name>
<accession>A0ABS9IU41</accession>
<evidence type="ECO:0000313" key="2">
    <source>
        <dbReference type="EMBL" id="MCF8589085.1"/>
    </source>
</evidence>
<gene>
    <name evidence="2" type="ORF">L5G33_11490</name>
</gene>
<keyword evidence="3" id="KW-1185">Reference proteome</keyword>
<feature type="region of interest" description="Disordered" evidence="1">
    <location>
        <begin position="1"/>
        <end position="39"/>
    </location>
</feature>
<protein>
    <submittedName>
        <fullName evidence="2">Uncharacterized protein</fullName>
    </submittedName>
</protein>
<dbReference type="EMBL" id="JAKKOR010000008">
    <property type="protein sequence ID" value="MCF8589085.1"/>
    <property type="molecule type" value="Genomic_DNA"/>
</dbReference>
<evidence type="ECO:0000313" key="3">
    <source>
        <dbReference type="Proteomes" id="UP001200110"/>
    </source>
</evidence>
<organism evidence="2 3">
    <name type="scientific">Gordonia liuliyuniae</name>
    <dbReference type="NCBI Taxonomy" id="2911517"/>
    <lineage>
        <taxon>Bacteria</taxon>
        <taxon>Bacillati</taxon>
        <taxon>Actinomycetota</taxon>
        <taxon>Actinomycetes</taxon>
        <taxon>Mycobacteriales</taxon>
        <taxon>Gordoniaceae</taxon>
        <taxon>Gordonia</taxon>
    </lineage>
</organism>
<proteinExistence type="predicted"/>
<dbReference type="RefSeq" id="WP_236998324.1">
    <property type="nucleotide sequence ID" value="NZ_JAKKOR010000008.1"/>
</dbReference>
<dbReference type="Proteomes" id="UP001200110">
    <property type="component" value="Unassembled WGS sequence"/>
</dbReference>